<organism evidence="1 2">
    <name type="scientific">Botryotinia calthae</name>
    <dbReference type="NCBI Taxonomy" id="38488"/>
    <lineage>
        <taxon>Eukaryota</taxon>
        <taxon>Fungi</taxon>
        <taxon>Dikarya</taxon>
        <taxon>Ascomycota</taxon>
        <taxon>Pezizomycotina</taxon>
        <taxon>Leotiomycetes</taxon>
        <taxon>Helotiales</taxon>
        <taxon>Sclerotiniaceae</taxon>
        <taxon>Botryotinia</taxon>
    </lineage>
</organism>
<dbReference type="AlphaFoldDB" id="A0A4Y8C8Y1"/>
<comment type="caution">
    <text evidence="1">The sequence shown here is derived from an EMBL/GenBank/DDBJ whole genome shotgun (WGS) entry which is preliminary data.</text>
</comment>
<sequence length="79" mass="8807">MSQETPNNGKLVLIGIAKVGVFCFKAEGSKEVSQGIVEGLKRIYREQSYKDHNNSSYIPVLLNETELKKISESGSKDFQ</sequence>
<evidence type="ECO:0000313" key="2">
    <source>
        <dbReference type="Proteomes" id="UP000297299"/>
    </source>
</evidence>
<dbReference type="Proteomes" id="UP000297299">
    <property type="component" value="Unassembled WGS sequence"/>
</dbReference>
<accession>A0A4Y8C8Y1</accession>
<protein>
    <submittedName>
        <fullName evidence="1">Uncharacterized protein</fullName>
    </submittedName>
</protein>
<evidence type="ECO:0000313" key="1">
    <source>
        <dbReference type="EMBL" id="TEY16497.1"/>
    </source>
</evidence>
<gene>
    <name evidence="1" type="ORF">BOTCAL_2389g00010</name>
</gene>
<dbReference type="EMBL" id="PHWZ01002384">
    <property type="protein sequence ID" value="TEY16497.1"/>
    <property type="molecule type" value="Genomic_DNA"/>
</dbReference>
<name>A0A4Y8C8Y1_9HELO</name>
<proteinExistence type="predicted"/>
<reference evidence="1 2" key="1">
    <citation type="submission" date="2017-11" db="EMBL/GenBank/DDBJ databases">
        <title>Comparative genomics of Botrytis spp.</title>
        <authorList>
            <person name="Valero-Jimenez C.A."/>
            <person name="Tapia P."/>
            <person name="Veloso J."/>
            <person name="Silva-Moreno E."/>
            <person name="Staats M."/>
            <person name="Valdes J.H."/>
            <person name="Van Kan J.A.L."/>
        </authorList>
    </citation>
    <scope>NUCLEOTIDE SEQUENCE [LARGE SCALE GENOMIC DNA]</scope>
    <source>
        <strain evidence="1 2">MUCL2830</strain>
    </source>
</reference>
<keyword evidence="2" id="KW-1185">Reference proteome</keyword>